<dbReference type="SMART" id="SM00421">
    <property type="entry name" value="HTH_LUXR"/>
    <property type="match status" value="1"/>
</dbReference>
<dbReference type="SUPFAM" id="SSF53474">
    <property type="entry name" value="alpha/beta-Hydrolases"/>
    <property type="match status" value="1"/>
</dbReference>
<evidence type="ECO:0000313" key="2">
    <source>
        <dbReference type="EMBL" id="TCK58828.1"/>
    </source>
</evidence>
<dbReference type="InterPro" id="IPR029058">
    <property type="entry name" value="AB_hydrolase_fold"/>
</dbReference>
<dbReference type="Pfam" id="PF00196">
    <property type="entry name" value="GerE"/>
    <property type="match status" value="1"/>
</dbReference>
<dbReference type="AlphaFoldDB" id="A0A4R1K3Z3"/>
<dbReference type="SUPFAM" id="SSF46894">
    <property type="entry name" value="C-terminal effector domain of the bipartite response regulators"/>
    <property type="match status" value="1"/>
</dbReference>
<name>A0A4R1K3Z3_9GAMM</name>
<organism evidence="2 3">
    <name type="scientific">Celerinatantimonas diazotrophica</name>
    <dbReference type="NCBI Taxonomy" id="412034"/>
    <lineage>
        <taxon>Bacteria</taxon>
        <taxon>Pseudomonadati</taxon>
        <taxon>Pseudomonadota</taxon>
        <taxon>Gammaproteobacteria</taxon>
        <taxon>Celerinatantimonadaceae</taxon>
        <taxon>Celerinatantimonas</taxon>
    </lineage>
</organism>
<proteinExistence type="predicted"/>
<dbReference type="GO" id="GO:0006355">
    <property type="term" value="P:regulation of DNA-templated transcription"/>
    <property type="evidence" value="ECO:0007669"/>
    <property type="project" value="InterPro"/>
</dbReference>
<dbReference type="Pfam" id="PF00561">
    <property type="entry name" value="Abhydrolase_1"/>
    <property type="match status" value="1"/>
</dbReference>
<evidence type="ECO:0000313" key="3">
    <source>
        <dbReference type="Proteomes" id="UP000295565"/>
    </source>
</evidence>
<sequence>MMISENKVADAAENDERLIELIYQAASEPELWPELLKQLYLLTQYSPFAEPTQISGYPLFDALDGHAPSNPLQDNPKFKRVFRHLSLAIKITKKLYAAEENHQLLHSLLNRIPVGLILVSEDGTIQSCNSLGNEMLIKSHYLGNSNNKLTLKDPHQNQEMMALIKELSKTRAFDIQSRGMLIKTHESQLCPMLVITPLNMHALSIYEKQAKVAVFLSSSNYENSLELSALADIYQLTPKELRIVEHIVRGISPPNIAKTLHVSYNTVRTQLKSIYQKVGVNKQSELVNRILTGPASMLFQCHNNDDTEEQLSPLDQSITLSDGRNLCYRERGQANGEPVLLCHSIIGSRMECFDLRNDWAKRVGVRLIIPDRPGYGYSDPNPNLSYRQWHEDAIELMDQLKIERFSLIGYAVGGNYACELALQKPERIKQMILISAGSPLATPDDYHKATPLFMMQVQLAKHYPQLYRLFLVLIERGLHKTPSYYIDLLASKINEYDRILLNESHVQRLVQLSCAEVGRQGVNAFVDEIRRYTQEKQINYSKIKTPTLLWHGRKSSYVSLTTAEKIRSEIPKSEINIIENAGHILIYQYWPDIIRDLKDRIKKSNTLED</sequence>
<dbReference type="Proteomes" id="UP000295565">
    <property type="component" value="Unassembled WGS sequence"/>
</dbReference>
<dbReference type="InterPro" id="IPR000792">
    <property type="entry name" value="Tscrpt_reg_LuxR_C"/>
</dbReference>
<dbReference type="GO" id="GO:0003677">
    <property type="term" value="F:DNA binding"/>
    <property type="evidence" value="ECO:0007669"/>
    <property type="project" value="InterPro"/>
</dbReference>
<dbReference type="InterPro" id="IPR000073">
    <property type="entry name" value="AB_hydrolase_1"/>
</dbReference>
<keyword evidence="3" id="KW-1185">Reference proteome</keyword>
<dbReference type="Gene3D" id="1.10.10.10">
    <property type="entry name" value="Winged helix-like DNA-binding domain superfamily/Winged helix DNA-binding domain"/>
    <property type="match status" value="1"/>
</dbReference>
<feature type="domain" description="HTH luxR-type" evidence="1">
    <location>
        <begin position="229"/>
        <end position="294"/>
    </location>
</feature>
<dbReference type="EMBL" id="SMGD01000011">
    <property type="protein sequence ID" value="TCK58828.1"/>
    <property type="molecule type" value="Genomic_DNA"/>
</dbReference>
<dbReference type="InterPro" id="IPR050471">
    <property type="entry name" value="AB_hydrolase"/>
</dbReference>
<reference evidence="2 3" key="1">
    <citation type="submission" date="2019-03" db="EMBL/GenBank/DDBJ databases">
        <title>Genomic Encyclopedia of Type Strains, Phase IV (KMG-IV): sequencing the most valuable type-strain genomes for metagenomic binning, comparative biology and taxonomic classification.</title>
        <authorList>
            <person name="Goeker M."/>
        </authorList>
    </citation>
    <scope>NUCLEOTIDE SEQUENCE [LARGE SCALE GENOMIC DNA]</scope>
    <source>
        <strain evidence="2 3">DSM 18577</strain>
    </source>
</reference>
<protein>
    <submittedName>
        <fullName evidence="2">Pimeloyl-ACP methyl ester carboxylesterase</fullName>
    </submittedName>
</protein>
<evidence type="ECO:0000259" key="1">
    <source>
        <dbReference type="PROSITE" id="PS50043"/>
    </source>
</evidence>
<dbReference type="PANTHER" id="PTHR43433:SF10">
    <property type="entry name" value="AB HYDROLASE-1 DOMAIN-CONTAINING PROTEIN"/>
    <property type="match status" value="1"/>
</dbReference>
<dbReference type="PANTHER" id="PTHR43433">
    <property type="entry name" value="HYDROLASE, ALPHA/BETA FOLD FAMILY PROTEIN"/>
    <property type="match status" value="1"/>
</dbReference>
<comment type="caution">
    <text evidence="2">The sequence shown here is derived from an EMBL/GenBank/DDBJ whole genome shotgun (WGS) entry which is preliminary data.</text>
</comment>
<dbReference type="PRINTS" id="PR00111">
    <property type="entry name" value="ABHYDROLASE"/>
</dbReference>
<dbReference type="OrthoDB" id="5560285at2"/>
<dbReference type="PRINTS" id="PR00038">
    <property type="entry name" value="HTHLUXR"/>
</dbReference>
<dbReference type="InterPro" id="IPR036388">
    <property type="entry name" value="WH-like_DNA-bd_sf"/>
</dbReference>
<dbReference type="Gene3D" id="3.40.50.1820">
    <property type="entry name" value="alpha/beta hydrolase"/>
    <property type="match status" value="1"/>
</dbReference>
<dbReference type="RefSeq" id="WP_131911780.1">
    <property type="nucleotide sequence ID" value="NZ_OU594967.1"/>
</dbReference>
<gene>
    <name evidence="2" type="ORF">EV690_0977</name>
</gene>
<dbReference type="InterPro" id="IPR016032">
    <property type="entry name" value="Sig_transdc_resp-reg_C-effctor"/>
</dbReference>
<accession>A0A4R1K3Z3</accession>
<dbReference type="PROSITE" id="PS50043">
    <property type="entry name" value="HTH_LUXR_2"/>
    <property type="match status" value="1"/>
</dbReference>